<name>A0A853FE31_9BURK</name>
<gene>
    <name evidence="14" type="ORF">H0A68_07735</name>
</gene>
<comment type="subcellular location">
    <subcellularLocation>
        <location evidence="2">Membrane</location>
    </subcellularLocation>
</comment>
<evidence type="ECO:0000256" key="6">
    <source>
        <dbReference type="ARBA" id="ARBA00022692"/>
    </source>
</evidence>
<feature type="domain" description="Histidine kinase" evidence="12">
    <location>
        <begin position="251"/>
        <end position="466"/>
    </location>
</feature>
<accession>A0A853FE31</accession>
<evidence type="ECO:0000259" key="13">
    <source>
        <dbReference type="PROSITE" id="PS50885"/>
    </source>
</evidence>
<dbReference type="RefSeq" id="WP_129968702.1">
    <property type="nucleotide sequence ID" value="NZ_JACCEW010000002.1"/>
</dbReference>
<evidence type="ECO:0000256" key="8">
    <source>
        <dbReference type="ARBA" id="ARBA00022989"/>
    </source>
</evidence>
<dbReference type="SUPFAM" id="SSF158472">
    <property type="entry name" value="HAMP domain-like"/>
    <property type="match status" value="1"/>
</dbReference>
<dbReference type="InterPro" id="IPR004358">
    <property type="entry name" value="Sig_transdc_His_kin-like_C"/>
</dbReference>
<dbReference type="InterPro" id="IPR036097">
    <property type="entry name" value="HisK_dim/P_sf"/>
</dbReference>
<dbReference type="InterPro" id="IPR003660">
    <property type="entry name" value="HAMP_dom"/>
</dbReference>
<dbReference type="GO" id="GO:0005886">
    <property type="term" value="C:plasma membrane"/>
    <property type="evidence" value="ECO:0007669"/>
    <property type="project" value="TreeGrafter"/>
</dbReference>
<dbReference type="SUPFAM" id="SSF47384">
    <property type="entry name" value="Homodimeric domain of signal transducing histidine kinase"/>
    <property type="match status" value="1"/>
</dbReference>
<sequence length="466" mass="51089">MSLWRPLRSWRRLWGSVVFRLTLNYGLLAAGITIIVLLVVYTQVASLLQAQFARQISSAAQRLVSYYDQNGPQALYAAVTELLSDQTDVETEMYLLLDAQGNKLAGNLDALSTRLTDLGTTEAALVPVLRAGTERQGYLRRQALDNGWTLIVGHDVRDLRNIKQVVAQAMLLTAVVGLFLVLGGTWLFRRALARRVGAIRDTARRVGTGELARRIPTLDDADEFAALRGDINQMLDHIEALMNGVRNVSDSVAHNLRTPLARVLADLHKVQDEELDRTARRAAVEKATQEIMDLIGVTERLLLIAEAESGVRRQSFQPVSLDDIVDDVVELFEPLAGEHGIVLTRQSSQDINADAAQAWADQDLLAGVVVNVVENALKYAGTGAQVRIGTAVRERHAILTIQDDGPGVPPEHRSRLGTRFYRLDSAARGFGLGLASVKAIVSLHEGSVRFEDAQPGLRVVITLPRA</sequence>
<dbReference type="Gene3D" id="6.10.340.10">
    <property type="match status" value="1"/>
</dbReference>
<dbReference type="Proteomes" id="UP000580517">
    <property type="component" value="Unassembled WGS sequence"/>
</dbReference>
<dbReference type="Pfam" id="PF00672">
    <property type="entry name" value="HAMP"/>
    <property type="match status" value="1"/>
</dbReference>
<dbReference type="CDD" id="cd06225">
    <property type="entry name" value="HAMP"/>
    <property type="match status" value="1"/>
</dbReference>
<proteinExistence type="predicted"/>
<dbReference type="SUPFAM" id="SSF55874">
    <property type="entry name" value="ATPase domain of HSP90 chaperone/DNA topoisomerase II/histidine kinase"/>
    <property type="match status" value="1"/>
</dbReference>
<dbReference type="PANTHER" id="PTHR45436">
    <property type="entry name" value="SENSOR HISTIDINE KINASE YKOH"/>
    <property type="match status" value="1"/>
</dbReference>
<feature type="transmembrane region" description="Helical" evidence="11">
    <location>
        <begin position="165"/>
        <end position="188"/>
    </location>
</feature>
<keyword evidence="6 11" id="KW-0812">Transmembrane</keyword>
<dbReference type="Gene3D" id="1.10.287.130">
    <property type="match status" value="1"/>
</dbReference>
<dbReference type="InterPro" id="IPR050428">
    <property type="entry name" value="TCS_sensor_his_kinase"/>
</dbReference>
<dbReference type="PRINTS" id="PR00344">
    <property type="entry name" value="BCTRLSENSOR"/>
</dbReference>
<protein>
    <recommendedName>
        <fullName evidence="3">histidine kinase</fullName>
        <ecNumber evidence="3">2.7.13.3</ecNumber>
    </recommendedName>
</protein>
<dbReference type="GO" id="GO:0000155">
    <property type="term" value="F:phosphorelay sensor kinase activity"/>
    <property type="evidence" value="ECO:0007669"/>
    <property type="project" value="InterPro"/>
</dbReference>
<dbReference type="OrthoDB" id="9809766at2"/>
<evidence type="ECO:0000256" key="4">
    <source>
        <dbReference type="ARBA" id="ARBA00022553"/>
    </source>
</evidence>
<keyword evidence="8 11" id="KW-1133">Transmembrane helix</keyword>
<keyword evidence="4" id="KW-0597">Phosphoprotein</keyword>
<dbReference type="PANTHER" id="PTHR45436:SF8">
    <property type="entry name" value="HISTIDINE KINASE"/>
    <property type="match status" value="1"/>
</dbReference>
<evidence type="ECO:0000256" key="5">
    <source>
        <dbReference type="ARBA" id="ARBA00022679"/>
    </source>
</evidence>
<evidence type="ECO:0000256" key="1">
    <source>
        <dbReference type="ARBA" id="ARBA00000085"/>
    </source>
</evidence>
<dbReference type="InterPro" id="IPR036890">
    <property type="entry name" value="HATPase_C_sf"/>
</dbReference>
<dbReference type="AlphaFoldDB" id="A0A853FE31"/>
<dbReference type="EMBL" id="JACCEW010000002">
    <property type="protein sequence ID" value="NYT36761.1"/>
    <property type="molecule type" value="Genomic_DNA"/>
</dbReference>
<evidence type="ECO:0000259" key="12">
    <source>
        <dbReference type="PROSITE" id="PS50109"/>
    </source>
</evidence>
<organism evidence="14 15">
    <name type="scientific">Allopusillimonas soli</name>
    <dbReference type="NCBI Taxonomy" id="659016"/>
    <lineage>
        <taxon>Bacteria</taxon>
        <taxon>Pseudomonadati</taxon>
        <taxon>Pseudomonadota</taxon>
        <taxon>Betaproteobacteria</taxon>
        <taxon>Burkholderiales</taxon>
        <taxon>Alcaligenaceae</taxon>
        <taxon>Allopusillimonas</taxon>
    </lineage>
</organism>
<dbReference type="CDD" id="cd00075">
    <property type="entry name" value="HATPase"/>
    <property type="match status" value="1"/>
</dbReference>
<comment type="caution">
    <text evidence="14">The sequence shown here is derived from an EMBL/GenBank/DDBJ whole genome shotgun (WGS) entry which is preliminary data.</text>
</comment>
<dbReference type="Gene3D" id="3.30.565.10">
    <property type="entry name" value="Histidine kinase-like ATPase, C-terminal domain"/>
    <property type="match status" value="1"/>
</dbReference>
<dbReference type="PROSITE" id="PS50109">
    <property type="entry name" value="HIS_KIN"/>
    <property type="match status" value="1"/>
</dbReference>
<keyword evidence="15" id="KW-1185">Reference proteome</keyword>
<reference evidence="14 15" key="1">
    <citation type="submission" date="2020-07" db="EMBL/GenBank/DDBJ databases">
        <title>Taxonomic revisions and descriptions of new bacterial species based on genomic comparisons in the high-G+C-content subgroup of the family Alcaligenaceae.</title>
        <authorList>
            <person name="Szabo A."/>
            <person name="Felfoldi T."/>
        </authorList>
    </citation>
    <scope>NUCLEOTIDE SEQUENCE [LARGE SCALE GENOMIC DNA]</scope>
    <source>
        <strain evidence="14 15">DSM 25264</strain>
    </source>
</reference>
<evidence type="ECO:0000256" key="10">
    <source>
        <dbReference type="ARBA" id="ARBA00023136"/>
    </source>
</evidence>
<dbReference type="Pfam" id="PF02518">
    <property type="entry name" value="HATPase_c"/>
    <property type="match status" value="1"/>
</dbReference>
<evidence type="ECO:0000256" key="7">
    <source>
        <dbReference type="ARBA" id="ARBA00022777"/>
    </source>
</evidence>
<evidence type="ECO:0000256" key="3">
    <source>
        <dbReference type="ARBA" id="ARBA00012438"/>
    </source>
</evidence>
<keyword evidence="10 11" id="KW-0472">Membrane</keyword>
<dbReference type="InterPro" id="IPR003594">
    <property type="entry name" value="HATPase_dom"/>
</dbReference>
<dbReference type="SMART" id="SM00387">
    <property type="entry name" value="HATPase_c"/>
    <property type="match status" value="1"/>
</dbReference>
<dbReference type="PROSITE" id="PS50885">
    <property type="entry name" value="HAMP"/>
    <property type="match status" value="1"/>
</dbReference>
<dbReference type="SMART" id="SM00304">
    <property type="entry name" value="HAMP"/>
    <property type="match status" value="1"/>
</dbReference>
<evidence type="ECO:0000313" key="15">
    <source>
        <dbReference type="Proteomes" id="UP000580517"/>
    </source>
</evidence>
<comment type="catalytic activity">
    <reaction evidence="1">
        <text>ATP + protein L-histidine = ADP + protein N-phospho-L-histidine.</text>
        <dbReference type="EC" id="2.7.13.3"/>
    </reaction>
</comment>
<feature type="domain" description="HAMP" evidence="13">
    <location>
        <begin position="190"/>
        <end position="243"/>
    </location>
</feature>
<keyword evidence="5" id="KW-0808">Transferase</keyword>
<feature type="transmembrane region" description="Helical" evidence="11">
    <location>
        <begin position="21"/>
        <end position="41"/>
    </location>
</feature>
<evidence type="ECO:0000313" key="14">
    <source>
        <dbReference type="EMBL" id="NYT36761.1"/>
    </source>
</evidence>
<evidence type="ECO:0000256" key="9">
    <source>
        <dbReference type="ARBA" id="ARBA00023012"/>
    </source>
</evidence>
<evidence type="ECO:0000256" key="2">
    <source>
        <dbReference type="ARBA" id="ARBA00004370"/>
    </source>
</evidence>
<dbReference type="EC" id="2.7.13.3" evidence="3"/>
<dbReference type="InterPro" id="IPR005467">
    <property type="entry name" value="His_kinase_dom"/>
</dbReference>
<evidence type="ECO:0000256" key="11">
    <source>
        <dbReference type="SAM" id="Phobius"/>
    </source>
</evidence>
<keyword evidence="7" id="KW-0418">Kinase</keyword>
<keyword evidence="9" id="KW-0902">Two-component regulatory system</keyword>